<feature type="active site" description="Proton acceptor" evidence="5">
    <location>
        <position position="300"/>
    </location>
</feature>
<dbReference type="AlphaFoldDB" id="A0A7J6KGX2"/>
<dbReference type="NCBIfam" id="TIGR00628">
    <property type="entry name" value="ung"/>
    <property type="match status" value="1"/>
</dbReference>
<comment type="similarity">
    <text evidence="1">Belongs to the uracil-DNA glycosylase (UDG) superfamily. UNG family.</text>
</comment>
<evidence type="ECO:0000256" key="3">
    <source>
        <dbReference type="ARBA" id="ARBA00022801"/>
    </source>
</evidence>
<keyword evidence="3" id="KW-0378">Hydrolase</keyword>
<dbReference type="GO" id="GO:0005739">
    <property type="term" value="C:mitochondrion"/>
    <property type="evidence" value="ECO:0007669"/>
    <property type="project" value="TreeGrafter"/>
</dbReference>
<keyword evidence="2" id="KW-0227">DNA damage</keyword>
<sequence>MDRTMDNPVLSSSCCPPCRVMSDTENKENATINMEETVLSSASCGTTEAVVDSEKQAGHRSITAGEPTIMAFDGDAVLSGKEPLDKPSGRNPCNVGRNLEATVAPTKRRAGDLLSFEEGKRRRVITGSERMSSTQKKKSIRTLTLSSFFSVKKNTSGEEPVSIAKTVAAASACQLAAGSCSGDRQLEQVSDTVKEEHKGEGAGSVDSVSLVKVPTEARLVDPEGEMKATSEAAALWRQTLGDCWFDALKEELRLPYFRDCMQFIRQERQKYRVYPPSRLVFNAFKQTPLNAVKVVVVGQDPYHQPGQAMGLAFSVPRGIPLPPSLQNIFKEIARNYPGSKLVDQHTNRISSFVHGDLTSWASQGVFLLNSLLTVRESTPMSHRDAGWERFTTKVINVINTQCEGVVFLLWGEFCLLRPHLRHVRKTRARQRARNMCMRQRSAVLPSLARFHPEGVSLRNVSRPFNAFFLGRAPTV</sequence>
<dbReference type="GO" id="GO:0004844">
    <property type="term" value="F:uracil DNA N-glycosylase activity"/>
    <property type="evidence" value="ECO:0007669"/>
    <property type="project" value="InterPro"/>
</dbReference>
<dbReference type="InterPro" id="IPR002043">
    <property type="entry name" value="UDG_fam1"/>
</dbReference>
<dbReference type="SMART" id="SM00987">
    <property type="entry name" value="UreE_C"/>
    <property type="match status" value="1"/>
</dbReference>
<evidence type="ECO:0000313" key="7">
    <source>
        <dbReference type="EMBL" id="KAF4646368.1"/>
    </source>
</evidence>
<proteinExistence type="inferred from homology"/>
<dbReference type="InterPro" id="IPR036895">
    <property type="entry name" value="Uracil-DNA_glycosylase-like_sf"/>
</dbReference>
<comment type="caution">
    <text evidence="7">The sequence shown here is derived from an EMBL/GenBank/DDBJ whole genome shotgun (WGS) entry which is preliminary data.</text>
</comment>
<dbReference type="GO" id="GO:0005634">
    <property type="term" value="C:nucleus"/>
    <property type="evidence" value="ECO:0007669"/>
    <property type="project" value="TreeGrafter"/>
</dbReference>
<evidence type="ECO:0000256" key="4">
    <source>
        <dbReference type="ARBA" id="ARBA00023204"/>
    </source>
</evidence>
<dbReference type="VEuPathDB" id="ToxoDB:TGME49_307650"/>
<evidence type="ECO:0000256" key="1">
    <source>
        <dbReference type="ARBA" id="ARBA00008184"/>
    </source>
</evidence>
<dbReference type="SUPFAM" id="SSF52141">
    <property type="entry name" value="Uracil-DNA glycosylase-like"/>
    <property type="match status" value="1"/>
</dbReference>
<dbReference type="NCBIfam" id="NF003592">
    <property type="entry name" value="PRK05254.1-5"/>
    <property type="match status" value="1"/>
</dbReference>
<dbReference type="PANTHER" id="PTHR11264:SF0">
    <property type="entry name" value="URACIL-DNA GLYCOSYLASE"/>
    <property type="match status" value="1"/>
</dbReference>
<keyword evidence="4" id="KW-0234">DNA repair</keyword>
<dbReference type="PANTHER" id="PTHR11264">
    <property type="entry name" value="URACIL-DNA GLYCOSYLASE"/>
    <property type="match status" value="1"/>
</dbReference>
<gene>
    <name evidence="7" type="ORF">TGRH88_084100</name>
</gene>
<dbReference type="Pfam" id="PF03167">
    <property type="entry name" value="UDG"/>
    <property type="match status" value="1"/>
</dbReference>
<evidence type="ECO:0000256" key="2">
    <source>
        <dbReference type="ARBA" id="ARBA00022763"/>
    </source>
</evidence>
<name>A0A7J6KGX2_TOXGO</name>
<dbReference type="PROSITE" id="PS00130">
    <property type="entry name" value="U_DNA_GLYCOSYLASE"/>
    <property type="match status" value="1"/>
</dbReference>
<accession>A0A7J6KGX2</accession>
<keyword evidence="8" id="KW-1185">Reference proteome</keyword>
<dbReference type="EMBL" id="JAAUHK010000009">
    <property type="protein sequence ID" value="KAF4646368.1"/>
    <property type="molecule type" value="Genomic_DNA"/>
</dbReference>
<evidence type="ECO:0000256" key="5">
    <source>
        <dbReference type="PROSITE-ProRule" id="PRU10072"/>
    </source>
</evidence>
<feature type="domain" description="Uracil-DNA glycosylase-like" evidence="6">
    <location>
        <begin position="285"/>
        <end position="468"/>
    </location>
</feature>
<dbReference type="InterPro" id="IPR018085">
    <property type="entry name" value="Ura-DNA_Glyclase_AS"/>
</dbReference>
<dbReference type="InterPro" id="IPR005122">
    <property type="entry name" value="Uracil-DNA_glycosylase-like"/>
</dbReference>
<reference evidence="7 8" key="1">
    <citation type="submission" date="2020-03" db="EMBL/GenBank/DDBJ databases">
        <title>Genome sequence of Toxoplasma gondii RH-88 strain.</title>
        <authorList>
            <person name="Lorenzi H.A."/>
            <person name="Venepally P."/>
            <person name="Rozenberg A."/>
            <person name="Sibley D."/>
        </authorList>
    </citation>
    <scope>NUCLEOTIDE SEQUENCE [LARGE SCALE GENOMIC DNA]</scope>
    <source>
        <strain evidence="7 8">RH-88</strain>
    </source>
</reference>
<organism evidence="7 8">
    <name type="scientific">Toxoplasma gondii</name>
    <dbReference type="NCBI Taxonomy" id="5811"/>
    <lineage>
        <taxon>Eukaryota</taxon>
        <taxon>Sar</taxon>
        <taxon>Alveolata</taxon>
        <taxon>Apicomplexa</taxon>
        <taxon>Conoidasida</taxon>
        <taxon>Coccidia</taxon>
        <taxon>Eucoccidiorida</taxon>
        <taxon>Eimeriorina</taxon>
        <taxon>Sarcocystidae</taxon>
        <taxon>Toxoplasma</taxon>
    </lineage>
</organism>
<dbReference type="GO" id="GO:0097510">
    <property type="term" value="P:base-excision repair, AP site formation via deaminated base removal"/>
    <property type="evidence" value="ECO:0007669"/>
    <property type="project" value="TreeGrafter"/>
</dbReference>
<protein>
    <submittedName>
        <fullName evidence="7">Uracil-DNA glycosylase</fullName>
    </submittedName>
</protein>
<dbReference type="CDD" id="cd10027">
    <property type="entry name" value="UDG-F1-like"/>
    <property type="match status" value="1"/>
</dbReference>
<dbReference type="Proteomes" id="UP000557509">
    <property type="component" value="Unassembled WGS sequence"/>
</dbReference>
<dbReference type="Gene3D" id="3.40.470.10">
    <property type="entry name" value="Uracil-DNA glycosylase-like domain"/>
    <property type="match status" value="1"/>
</dbReference>
<evidence type="ECO:0000313" key="8">
    <source>
        <dbReference type="Proteomes" id="UP000557509"/>
    </source>
</evidence>
<dbReference type="SMART" id="SM00986">
    <property type="entry name" value="UDG"/>
    <property type="match status" value="1"/>
</dbReference>
<evidence type="ECO:0000259" key="6">
    <source>
        <dbReference type="SMART" id="SM00986"/>
    </source>
</evidence>